<keyword evidence="4" id="KW-1185">Reference proteome</keyword>
<evidence type="ECO:0000256" key="2">
    <source>
        <dbReference type="SAM" id="Phobius"/>
    </source>
</evidence>
<reference evidence="3 4" key="1">
    <citation type="submission" date="2018-10" db="EMBL/GenBank/DDBJ databases">
        <title>Kocuria tytonicola, new bacteria from the preen glands of American barn owls (Tyto furcata).</title>
        <authorList>
            <person name="Braun M.S."/>
            <person name="Wang E."/>
            <person name="Zimmermann S."/>
            <person name="Boutin S."/>
            <person name="Wagner H."/>
            <person name="Wink M."/>
        </authorList>
    </citation>
    <scope>NUCLEOTIDE SEQUENCE [LARGE SCALE GENOMIC DNA]</scope>
    <source>
        <strain evidence="3 4">473</strain>
    </source>
</reference>
<feature type="region of interest" description="Disordered" evidence="1">
    <location>
        <begin position="1"/>
        <end position="29"/>
    </location>
</feature>
<keyword evidence="2" id="KW-0472">Membrane</keyword>
<dbReference type="EMBL" id="RDEX01000004">
    <property type="protein sequence ID" value="RLY91178.1"/>
    <property type="molecule type" value="Genomic_DNA"/>
</dbReference>
<evidence type="ECO:0000313" key="4">
    <source>
        <dbReference type="Proteomes" id="UP000277871"/>
    </source>
</evidence>
<protein>
    <submittedName>
        <fullName evidence="3">Uncharacterized protein</fullName>
    </submittedName>
</protein>
<dbReference type="AlphaFoldDB" id="A0A3L9KZC5"/>
<feature type="region of interest" description="Disordered" evidence="1">
    <location>
        <begin position="42"/>
        <end position="69"/>
    </location>
</feature>
<name>A0A3L9KZC5_9MICC</name>
<feature type="compositionally biased region" description="Acidic residues" evidence="1">
    <location>
        <begin position="45"/>
        <end position="63"/>
    </location>
</feature>
<sequence>MTPREPSDDPFESIIRGNTWDDIPSDDEDLDPWAEDVVWRGAEQPVEDVPPELREDPEDEVYDPDPGPVTGGISPAMLRALSAVLTVVVVVTGLSLLPGPLPGLVWTAALAGLVGALVLVFRALPSDPPEDDDGAVV</sequence>
<organism evidence="3 4">
    <name type="scientific">Kocuria tytonicola</name>
    <dbReference type="NCBI Taxonomy" id="2055946"/>
    <lineage>
        <taxon>Bacteria</taxon>
        <taxon>Bacillati</taxon>
        <taxon>Actinomycetota</taxon>
        <taxon>Actinomycetes</taxon>
        <taxon>Micrococcales</taxon>
        <taxon>Micrococcaceae</taxon>
        <taxon>Kocuria</taxon>
    </lineage>
</organism>
<feature type="transmembrane region" description="Helical" evidence="2">
    <location>
        <begin position="76"/>
        <end position="97"/>
    </location>
</feature>
<dbReference type="RefSeq" id="WP_121865255.1">
    <property type="nucleotide sequence ID" value="NZ_RDEX01000004.1"/>
</dbReference>
<feature type="transmembrane region" description="Helical" evidence="2">
    <location>
        <begin position="104"/>
        <end position="124"/>
    </location>
</feature>
<gene>
    <name evidence="3" type="ORF">EAE32_11400</name>
</gene>
<evidence type="ECO:0000313" key="3">
    <source>
        <dbReference type="EMBL" id="RLY91178.1"/>
    </source>
</evidence>
<evidence type="ECO:0000256" key="1">
    <source>
        <dbReference type="SAM" id="MobiDB-lite"/>
    </source>
</evidence>
<keyword evidence="2" id="KW-0812">Transmembrane</keyword>
<comment type="caution">
    <text evidence="3">The sequence shown here is derived from an EMBL/GenBank/DDBJ whole genome shotgun (WGS) entry which is preliminary data.</text>
</comment>
<proteinExistence type="predicted"/>
<dbReference type="Proteomes" id="UP000277871">
    <property type="component" value="Unassembled WGS sequence"/>
</dbReference>
<accession>A0A3L9KZC5</accession>
<keyword evidence="2" id="KW-1133">Transmembrane helix</keyword>